<dbReference type="GO" id="GO:0006260">
    <property type="term" value="P:DNA replication"/>
    <property type="evidence" value="ECO:0007669"/>
    <property type="project" value="UniProtKB-KW"/>
</dbReference>
<evidence type="ECO:0000313" key="5">
    <source>
        <dbReference type="Proteomes" id="UP001107558"/>
    </source>
</evidence>
<name>A0A9J6C8U5_POLVA</name>
<dbReference type="OrthoDB" id="5199543at2759"/>
<dbReference type="GO" id="GO:0031390">
    <property type="term" value="C:Ctf18 RFC-like complex"/>
    <property type="evidence" value="ECO:0007669"/>
    <property type="project" value="InterPro"/>
</dbReference>
<protein>
    <recommendedName>
        <fullName evidence="2">Sister chromatid cohesion protein DCC1</fullName>
    </recommendedName>
</protein>
<dbReference type="Proteomes" id="UP001107558">
    <property type="component" value="Chromosome 2"/>
</dbReference>
<dbReference type="GO" id="GO:0000785">
    <property type="term" value="C:chromatin"/>
    <property type="evidence" value="ECO:0007669"/>
    <property type="project" value="TreeGrafter"/>
</dbReference>
<accession>A0A9J6C8U5</accession>
<sequence>MSQQMEFDSKEYLRNFEDLKSIIRHAKIDQKSCTEIAQALYFKEYEDLLSTSVAASDYKLLELNDDLMKEIEAGNILTFKGGLNDKVCLCTRNKTYEIKNAEQSNSLVIVPDLLLAEKTSTSPLKSPVSGEINKSLDKSLENEDEEGSQESNFTIQEILHKPILRVFYNYLEAREIKPNVKKIQEILQLTLYNGPENEHLIEKKHLFTRRQLFETSQCSAAEFDEQLINIRAIKIDGFLRLLDLGYEFRVVTFMTNLINENSWQLNEVDKEITLNAVEGIIPLEIASAIFDYYAVEVSATGKYSYSEEMVCKIIAQNVLQEGLKFHLDEFMETCQGGLPEGMRMNETYLYGIGVIDKDSAMPSISGLFEENLPMNLLDRLKRLFQTKDRWTMPEISPYLKVFTTPKLGISALLAKHTRSLTDGGIRYYVSKH</sequence>
<comment type="caution">
    <text evidence="4">The sequence shown here is derived from an EMBL/GenBank/DDBJ whole genome shotgun (WGS) entry which is preliminary data.</text>
</comment>
<dbReference type="GO" id="GO:0034088">
    <property type="term" value="P:maintenance of mitotic sister chromatid cohesion"/>
    <property type="evidence" value="ECO:0007669"/>
    <property type="project" value="TreeGrafter"/>
</dbReference>
<reference evidence="4" key="1">
    <citation type="submission" date="2021-03" db="EMBL/GenBank/DDBJ databases">
        <title>Chromosome level genome of the anhydrobiotic midge Polypedilum vanderplanki.</title>
        <authorList>
            <person name="Yoshida Y."/>
            <person name="Kikawada T."/>
            <person name="Gusev O."/>
        </authorList>
    </citation>
    <scope>NUCLEOTIDE SEQUENCE</scope>
    <source>
        <strain evidence="4">NIAS01</strain>
        <tissue evidence="4">Whole body or cell culture</tissue>
    </source>
</reference>
<dbReference type="InterPro" id="IPR019128">
    <property type="entry name" value="Dcc1"/>
</dbReference>
<proteinExistence type="inferred from homology"/>
<dbReference type="PANTHER" id="PTHR13395:SF6">
    <property type="entry name" value="SISTER CHROMATID COHESION PROTEIN DCC1"/>
    <property type="match status" value="1"/>
</dbReference>
<comment type="similarity">
    <text evidence="1">Belongs to the DCC1 family.</text>
</comment>
<dbReference type="Pfam" id="PF09724">
    <property type="entry name" value="Dcc1"/>
    <property type="match status" value="1"/>
</dbReference>
<gene>
    <name evidence="4" type="ORF">PVAND_007772</name>
</gene>
<keyword evidence="5" id="KW-1185">Reference proteome</keyword>
<dbReference type="EMBL" id="JADBJN010000002">
    <property type="protein sequence ID" value="KAG5678070.1"/>
    <property type="molecule type" value="Genomic_DNA"/>
</dbReference>
<evidence type="ECO:0000313" key="4">
    <source>
        <dbReference type="EMBL" id="KAG5678070.1"/>
    </source>
</evidence>
<dbReference type="GO" id="GO:0000775">
    <property type="term" value="C:chromosome, centromeric region"/>
    <property type="evidence" value="ECO:0007669"/>
    <property type="project" value="TreeGrafter"/>
</dbReference>
<dbReference type="AlphaFoldDB" id="A0A9J6C8U5"/>
<evidence type="ECO:0000256" key="3">
    <source>
        <dbReference type="ARBA" id="ARBA00022705"/>
    </source>
</evidence>
<organism evidence="4 5">
    <name type="scientific">Polypedilum vanderplanki</name>
    <name type="common">Sleeping chironomid midge</name>
    <dbReference type="NCBI Taxonomy" id="319348"/>
    <lineage>
        <taxon>Eukaryota</taxon>
        <taxon>Metazoa</taxon>
        <taxon>Ecdysozoa</taxon>
        <taxon>Arthropoda</taxon>
        <taxon>Hexapoda</taxon>
        <taxon>Insecta</taxon>
        <taxon>Pterygota</taxon>
        <taxon>Neoptera</taxon>
        <taxon>Endopterygota</taxon>
        <taxon>Diptera</taxon>
        <taxon>Nematocera</taxon>
        <taxon>Chironomoidea</taxon>
        <taxon>Chironomidae</taxon>
        <taxon>Chironominae</taxon>
        <taxon>Polypedilum</taxon>
        <taxon>Polypedilum</taxon>
    </lineage>
</organism>
<evidence type="ECO:0000256" key="1">
    <source>
        <dbReference type="ARBA" id="ARBA00007017"/>
    </source>
</evidence>
<dbReference type="PANTHER" id="PTHR13395">
    <property type="entry name" value="SISTER CHROMATID COHESION PROTEIN DCC1-RELATED"/>
    <property type="match status" value="1"/>
</dbReference>
<keyword evidence="3" id="KW-0235">DNA replication</keyword>
<evidence type="ECO:0000256" key="2">
    <source>
        <dbReference type="ARBA" id="ARBA00017682"/>
    </source>
</evidence>